<keyword evidence="3" id="KW-1185">Reference proteome</keyword>
<proteinExistence type="predicted"/>
<dbReference type="AlphaFoldDB" id="A0AAV4CCP8"/>
<dbReference type="Gene3D" id="3.30.70.270">
    <property type="match status" value="1"/>
</dbReference>
<sequence length="131" mass="14707">MKVPRACANEGWHEDKVSAIKNMPTLRNKQELMEFLGTISYLRKVISANPQQDDLRLSIPPLSQDACGGARTCERRVPKDLRADPLSTVPLTDLLHTALRQQSLNITDAARSEPSPKSEDHSVWTRDRNSC</sequence>
<dbReference type="InterPro" id="IPR043128">
    <property type="entry name" value="Rev_trsase/Diguanyl_cyclase"/>
</dbReference>
<comment type="caution">
    <text evidence="2">The sequence shown here is derived from an EMBL/GenBank/DDBJ whole genome shotgun (WGS) entry which is preliminary data.</text>
</comment>
<dbReference type="Proteomes" id="UP000735302">
    <property type="component" value="Unassembled WGS sequence"/>
</dbReference>
<evidence type="ECO:0000256" key="1">
    <source>
        <dbReference type="SAM" id="MobiDB-lite"/>
    </source>
</evidence>
<feature type="region of interest" description="Disordered" evidence="1">
    <location>
        <begin position="104"/>
        <end position="131"/>
    </location>
</feature>
<evidence type="ECO:0000313" key="3">
    <source>
        <dbReference type="Proteomes" id="UP000735302"/>
    </source>
</evidence>
<organism evidence="2 3">
    <name type="scientific">Plakobranchus ocellatus</name>
    <dbReference type="NCBI Taxonomy" id="259542"/>
    <lineage>
        <taxon>Eukaryota</taxon>
        <taxon>Metazoa</taxon>
        <taxon>Spiralia</taxon>
        <taxon>Lophotrochozoa</taxon>
        <taxon>Mollusca</taxon>
        <taxon>Gastropoda</taxon>
        <taxon>Heterobranchia</taxon>
        <taxon>Euthyneura</taxon>
        <taxon>Panpulmonata</taxon>
        <taxon>Sacoglossa</taxon>
        <taxon>Placobranchoidea</taxon>
        <taxon>Plakobranchidae</taxon>
        <taxon>Plakobranchus</taxon>
    </lineage>
</organism>
<name>A0AAV4CCP8_9GAST</name>
<accession>A0AAV4CCP8</accession>
<evidence type="ECO:0000313" key="2">
    <source>
        <dbReference type="EMBL" id="GFO30364.1"/>
    </source>
</evidence>
<feature type="compositionally biased region" description="Basic and acidic residues" evidence="1">
    <location>
        <begin position="110"/>
        <end position="131"/>
    </location>
</feature>
<reference evidence="2 3" key="1">
    <citation type="journal article" date="2021" name="Elife">
        <title>Chloroplast acquisition without the gene transfer in kleptoplastic sea slugs, Plakobranchus ocellatus.</title>
        <authorList>
            <person name="Maeda T."/>
            <person name="Takahashi S."/>
            <person name="Yoshida T."/>
            <person name="Shimamura S."/>
            <person name="Takaki Y."/>
            <person name="Nagai Y."/>
            <person name="Toyoda A."/>
            <person name="Suzuki Y."/>
            <person name="Arimoto A."/>
            <person name="Ishii H."/>
            <person name="Satoh N."/>
            <person name="Nishiyama T."/>
            <person name="Hasebe M."/>
            <person name="Maruyama T."/>
            <person name="Minagawa J."/>
            <person name="Obokata J."/>
            <person name="Shigenobu S."/>
        </authorList>
    </citation>
    <scope>NUCLEOTIDE SEQUENCE [LARGE SCALE GENOMIC DNA]</scope>
</reference>
<gene>
    <name evidence="2" type="ORF">PoB_005686900</name>
</gene>
<protein>
    <submittedName>
        <fullName evidence="2">Uncharacterized protein</fullName>
    </submittedName>
</protein>
<dbReference type="EMBL" id="BLXT01006233">
    <property type="protein sequence ID" value="GFO30364.1"/>
    <property type="molecule type" value="Genomic_DNA"/>
</dbReference>